<dbReference type="GO" id="GO:0016616">
    <property type="term" value="F:oxidoreductase activity, acting on the CH-OH group of donors, NAD or NADP as acceptor"/>
    <property type="evidence" value="ECO:0007669"/>
    <property type="project" value="UniProtKB-ARBA"/>
</dbReference>
<keyword evidence="2" id="KW-0521">NADP</keyword>
<evidence type="ECO:0000259" key="4">
    <source>
        <dbReference type="Pfam" id="PF00248"/>
    </source>
</evidence>
<dbReference type="PANTHER" id="PTHR43827:SF3">
    <property type="entry name" value="NADP-DEPENDENT OXIDOREDUCTASE DOMAIN-CONTAINING PROTEIN"/>
    <property type="match status" value="1"/>
</dbReference>
<dbReference type="InterPro" id="IPR036812">
    <property type="entry name" value="NAD(P)_OxRdtase_dom_sf"/>
</dbReference>
<dbReference type="Pfam" id="PF00248">
    <property type="entry name" value="Aldo_ket_red"/>
    <property type="match status" value="1"/>
</dbReference>
<dbReference type="InterPro" id="IPR020471">
    <property type="entry name" value="AKR"/>
</dbReference>
<reference evidence="5" key="1">
    <citation type="journal article" date="2020" name="mSystems">
        <title>Genome- and Community-Level Interaction Insights into Carbon Utilization and Element Cycling Functions of Hydrothermarchaeota in Hydrothermal Sediment.</title>
        <authorList>
            <person name="Zhou Z."/>
            <person name="Liu Y."/>
            <person name="Xu W."/>
            <person name="Pan J."/>
            <person name="Luo Z.H."/>
            <person name="Li M."/>
        </authorList>
    </citation>
    <scope>NUCLEOTIDE SEQUENCE [LARGE SCALE GENOMIC DNA]</scope>
    <source>
        <strain evidence="5">SpSt-1217</strain>
    </source>
</reference>
<evidence type="ECO:0000313" key="5">
    <source>
        <dbReference type="EMBL" id="HDR51458.1"/>
    </source>
</evidence>
<dbReference type="PANTHER" id="PTHR43827">
    <property type="entry name" value="2,5-DIKETO-D-GLUCONIC ACID REDUCTASE"/>
    <property type="match status" value="1"/>
</dbReference>
<dbReference type="Gene3D" id="3.20.20.100">
    <property type="entry name" value="NADP-dependent oxidoreductase domain"/>
    <property type="match status" value="1"/>
</dbReference>
<dbReference type="InterPro" id="IPR023210">
    <property type="entry name" value="NADP_OxRdtase_dom"/>
</dbReference>
<evidence type="ECO:0000256" key="2">
    <source>
        <dbReference type="ARBA" id="ARBA00022857"/>
    </source>
</evidence>
<organism evidence="5">
    <name type="scientific">Mariniphaga anaerophila</name>
    <dbReference type="NCBI Taxonomy" id="1484053"/>
    <lineage>
        <taxon>Bacteria</taxon>
        <taxon>Pseudomonadati</taxon>
        <taxon>Bacteroidota</taxon>
        <taxon>Bacteroidia</taxon>
        <taxon>Marinilabiliales</taxon>
        <taxon>Prolixibacteraceae</taxon>
        <taxon>Mariniphaga</taxon>
    </lineage>
</organism>
<dbReference type="Proteomes" id="UP000886047">
    <property type="component" value="Unassembled WGS sequence"/>
</dbReference>
<keyword evidence="3" id="KW-0560">Oxidoreductase</keyword>
<sequence>AWSPFAQGRNEMFTNETLAKIGKKYNKTNAQVSLRWHYQRGIVTIPRTSQKAHMQENLNIFDFELSEPDMKTISKLDLNVTQFPEWE</sequence>
<gene>
    <name evidence="5" type="ORF">ENN90_07545</name>
</gene>
<evidence type="ECO:0000256" key="3">
    <source>
        <dbReference type="ARBA" id="ARBA00023002"/>
    </source>
</evidence>
<protein>
    <submittedName>
        <fullName evidence="5">Aldo/keto reductase</fullName>
    </submittedName>
</protein>
<accession>A0A831PQ94</accession>
<name>A0A831PQ94_9BACT</name>
<comment type="caution">
    <text evidence="5">The sequence shown here is derived from an EMBL/GenBank/DDBJ whole genome shotgun (WGS) entry which is preliminary data.</text>
</comment>
<evidence type="ECO:0000256" key="1">
    <source>
        <dbReference type="ARBA" id="ARBA00007905"/>
    </source>
</evidence>
<feature type="domain" description="NADP-dependent oxidoreductase" evidence="4">
    <location>
        <begin position="14"/>
        <end position="76"/>
    </location>
</feature>
<dbReference type="EMBL" id="DSDK01000413">
    <property type="protein sequence ID" value="HDR51458.1"/>
    <property type="molecule type" value="Genomic_DNA"/>
</dbReference>
<dbReference type="SUPFAM" id="SSF51430">
    <property type="entry name" value="NAD(P)-linked oxidoreductase"/>
    <property type="match status" value="1"/>
</dbReference>
<dbReference type="AlphaFoldDB" id="A0A831PQ94"/>
<feature type="non-terminal residue" evidence="5">
    <location>
        <position position="1"/>
    </location>
</feature>
<comment type="similarity">
    <text evidence="1">Belongs to the aldo/keto reductase family.</text>
</comment>
<proteinExistence type="inferred from homology"/>